<protein>
    <submittedName>
        <fullName evidence="1">Uncharacterized protein</fullName>
    </submittedName>
</protein>
<sequence>MTDQTATEITVTDRAVEDMRDTLLEMGFVGAARAPRENIIRKIDKKFGLEHWLRYYGHAA</sequence>
<evidence type="ECO:0000313" key="2">
    <source>
        <dbReference type="Proteomes" id="UP001595764"/>
    </source>
</evidence>
<comment type="caution">
    <text evidence="1">The sequence shown here is derived from an EMBL/GenBank/DDBJ whole genome shotgun (WGS) entry which is preliminary data.</text>
</comment>
<dbReference type="Proteomes" id="UP001595764">
    <property type="component" value="Unassembled WGS sequence"/>
</dbReference>
<accession>A0ABV7QGH2</accession>
<name>A0ABV7QGH2_9PSEU</name>
<proteinExistence type="predicted"/>
<dbReference type="EMBL" id="JBHRWI010000016">
    <property type="protein sequence ID" value="MFC3510977.1"/>
    <property type="molecule type" value="Genomic_DNA"/>
</dbReference>
<dbReference type="RefSeq" id="WP_377869991.1">
    <property type="nucleotide sequence ID" value="NZ_JBHMAY010000017.1"/>
</dbReference>
<reference evidence="2" key="1">
    <citation type="journal article" date="2019" name="Int. J. Syst. Evol. Microbiol.">
        <title>The Global Catalogue of Microorganisms (GCM) 10K type strain sequencing project: providing services to taxonomists for standard genome sequencing and annotation.</title>
        <authorList>
            <consortium name="The Broad Institute Genomics Platform"/>
            <consortium name="The Broad Institute Genome Sequencing Center for Infectious Disease"/>
            <person name="Wu L."/>
            <person name="Ma J."/>
        </authorList>
    </citation>
    <scope>NUCLEOTIDE SEQUENCE [LARGE SCALE GENOMIC DNA]</scope>
    <source>
        <strain evidence="2">CGMCC 4.7682</strain>
    </source>
</reference>
<organism evidence="1 2">
    <name type="scientific">Amycolatopsis halotolerans</name>
    <dbReference type="NCBI Taxonomy" id="330083"/>
    <lineage>
        <taxon>Bacteria</taxon>
        <taxon>Bacillati</taxon>
        <taxon>Actinomycetota</taxon>
        <taxon>Actinomycetes</taxon>
        <taxon>Pseudonocardiales</taxon>
        <taxon>Pseudonocardiaceae</taxon>
        <taxon>Amycolatopsis</taxon>
    </lineage>
</organism>
<gene>
    <name evidence="1" type="ORF">ACFORO_12445</name>
</gene>
<evidence type="ECO:0000313" key="1">
    <source>
        <dbReference type="EMBL" id="MFC3510977.1"/>
    </source>
</evidence>
<keyword evidence="2" id="KW-1185">Reference proteome</keyword>